<comment type="caution">
    <text evidence="1">The sequence shown here is derived from an EMBL/GenBank/DDBJ whole genome shotgun (WGS) entry which is preliminary data.</text>
</comment>
<organism evidence="1 2">
    <name type="scientific">Eretmocerus hayati</name>
    <dbReference type="NCBI Taxonomy" id="131215"/>
    <lineage>
        <taxon>Eukaryota</taxon>
        <taxon>Metazoa</taxon>
        <taxon>Ecdysozoa</taxon>
        <taxon>Arthropoda</taxon>
        <taxon>Hexapoda</taxon>
        <taxon>Insecta</taxon>
        <taxon>Pterygota</taxon>
        <taxon>Neoptera</taxon>
        <taxon>Endopterygota</taxon>
        <taxon>Hymenoptera</taxon>
        <taxon>Apocrita</taxon>
        <taxon>Proctotrupomorpha</taxon>
        <taxon>Chalcidoidea</taxon>
        <taxon>Aphelinidae</taxon>
        <taxon>Aphelininae</taxon>
        <taxon>Eretmocerus</taxon>
    </lineage>
</organism>
<accession>A0ACC2NIT9</accession>
<protein>
    <submittedName>
        <fullName evidence="1">Uncharacterized protein</fullName>
    </submittedName>
</protein>
<reference evidence="1" key="1">
    <citation type="submission" date="2023-04" db="EMBL/GenBank/DDBJ databases">
        <title>A chromosome-level genome assembly of the parasitoid wasp Eretmocerus hayati.</title>
        <authorList>
            <person name="Zhong Y."/>
            <person name="Liu S."/>
            <person name="Liu Y."/>
        </authorList>
    </citation>
    <scope>NUCLEOTIDE SEQUENCE</scope>
    <source>
        <strain evidence="1">ZJU_SS_LIU_2023</strain>
    </source>
</reference>
<dbReference type="EMBL" id="CM056743">
    <property type="protein sequence ID" value="KAJ8671012.1"/>
    <property type="molecule type" value="Genomic_DNA"/>
</dbReference>
<proteinExistence type="predicted"/>
<evidence type="ECO:0000313" key="2">
    <source>
        <dbReference type="Proteomes" id="UP001239111"/>
    </source>
</evidence>
<keyword evidence="2" id="KW-1185">Reference proteome</keyword>
<sequence length="356" mass="40624">MLMCLQDREQDCTDFIQKVEVTDDCKFVQPGEVLTGHLTGRFGDSNDDPNLNISDQMKIHQGQDNTSVLDGNLREDTKRGIVKIEMEELSDLMKREKICTSHPITHDALMTDTVPVDIITPSCVSKQEEIDGDKVNDVFAMKNSSQHIKIEPSGESDDNDDFKVQVPNMDVEGDTVKIDSKASSLDTVGGDESSITKLSFNRTIRTYSKRHNNALDSEIETEFVGENADYRAWKKSILLVHNRLATHKYSSIFLKPITEDQAPGYHSIIFRPMDLSTIKKNIENGTIRSTPRFQRDVMLMFQNAIIYNGHNTIVHKRTLEMREECLQHMQVMALILGCEQPFIRLRLNIPFNIDRF</sequence>
<name>A0ACC2NIT9_9HYME</name>
<evidence type="ECO:0000313" key="1">
    <source>
        <dbReference type="EMBL" id="KAJ8671012.1"/>
    </source>
</evidence>
<gene>
    <name evidence="1" type="ORF">QAD02_002271</name>
</gene>
<dbReference type="Proteomes" id="UP001239111">
    <property type="component" value="Chromosome 3"/>
</dbReference>